<dbReference type="InterPro" id="IPR027051">
    <property type="entry name" value="XdhC_Rossmann_dom"/>
</dbReference>
<protein>
    <submittedName>
        <fullName evidence="3">XdhC family protein</fullName>
    </submittedName>
</protein>
<dbReference type="RefSeq" id="WP_246540648.1">
    <property type="nucleotide sequence ID" value="NZ_BAAAPJ010000005.1"/>
</dbReference>
<name>A0ABS5XXW1_9MICO</name>
<dbReference type="Pfam" id="PF13478">
    <property type="entry name" value="XdhC_C"/>
    <property type="match status" value="1"/>
</dbReference>
<comment type="caution">
    <text evidence="3">The sequence shown here is derived from an EMBL/GenBank/DDBJ whole genome shotgun (WGS) entry which is preliminary data.</text>
</comment>
<dbReference type="InterPro" id="IPR052698">
    <property type="entry name" value="MoCofactor_Util/Proc"/>
</dbReference>
<evidence type="ECO:0000313" key="3">
    <source>
        <dbReference type="EMBL" id="MBT8799393.1"/>
    </source>
</evidence>
<organism evidence="3 4">
    <name type="scientific">Microbacterium flavum</name>
    <dbReference type="NCBI Taxonomy" id="415216"/>
    <lineage>
        <taxon>Bacteria</taxon>
        <taxon>Bacillati</taxon>
        <taxon>Actinomycetota</taxon>
        <taxon>Actinomycetes</taxon>
        <taxon>Micrococcales</taxon>
        <taxon>Microbacteriaceae</taxon>
        <taxon>Microbacterium</taxon>
    </lineage>
</organism>
<dbReference type="PANTHER" id="PTHR30388:SF4">
    <property type="entry name" value="MOLYBDENUM COFACTOR INSERTION CHAPERONE PAOD"/>
    <property type="match status" value="1"/>
</dbReference>
<dbReference type="Proteomes" id="UP000740605">
    <property type="component" value="Unassembled WGS sequence"/>
</dbReference>
<proteinExistence type="predicted"/>
<evidence type="ECO:0000259" key="1">
    <source>
        <dbReference type="Pfam" id="PF02625"/>
    </source>
</evidence>
<dbReference type="Gene3D" id="3.40.50.720">
    <property type="entry name" value="NAD(P)-binding Rossmann-like Domain"/>
    <property type="match status" value="1"/>
</dbReference>
<sequence>MREILDDAIRWLADGAPIAIATVVGVRGSAPRGLGAAMVVSAAGQVRGNVSGGCVETAVVAAALEVIETGVPRADAYGIPDDDLFAVGLMCGGSIDVLLRAVRPGTPEAEDLAALASGEATAYALCVRGPRLGEGRALLHAERGISRDPAARAAADASHAAGGDRPALVGYDADGCRTDARPDRQYLVVPFAGPPRLVIVGAVQQAVALARLGAATGWAVTVVDPREAFTAAERFPGAEVVVDWPDRWLRSAALDARSAVCMLSHDERIDAPALQVALDGPAGYVGAMGSRRTHDDRITRLRATGVTEDQLERLHSPIGLDLGGRSPEETALSILAEIVAVRHGASGRPLSALHGPIHADAPA</sequence>
<evidence type="ECO:0000313" key="4">
    <source>
        <dbReference type="Proteomes" id="UP000740605"/>
    </source>
</evidence>
<dbReference type="EMBL" id="JAFLHG010000019">
    <property type="protein sequence ID" value="MBT8799393.1"/>
    <property type="molecule type" value="Genomic_DNA"/>
</dbReference>
<evidence type="ECO:0000259" key="2">
    <source>
        <dbReference type="Pfam" id="PF13478"/>
    </source>
</evidence>
<reference evidence="3 4" key="1">
    <citation type="submission" date="2021-03" db="EMBL/GenBank/DDBJ databases">
        <title>Microbacterium pauli sp. nov., isolated from microfiltered milk.</title>
        <authorList>
            <person name="Bellassi P."/>
            <person name="Fontana A."/>
            <person name="Callegari M.L."/>
            <person name="Lorenzo M."/>
            <person name="Cappa F."/>
        </authorList>
    </citation>
    <scope>NUCLEOTIDE SEQUENCE [LARGE SCALE GENOMIC DNA]</scope>
    <source>
        <strain evidence="3 4">DSM 18909</strain>
    </source>
</reference>
<dbReference type="InterPro" id="IPR003777">
    <property type="entry name" value="XdhC_CoxI"/>
</dbReference>
<feature type="domain" description="XdhC Rossmann" evidence="2">
    <location>
        <begin position="197"/>
        <end position="338"/>
    </location>
</feature>
<dbReference type="Pfam" id="PF02625">
    <property type="entry name" value="XdhC_CoxI"/>
    <property type="match status" value="1"/>
</dbReference>
<feature type="domain" description="XdhC- CoxI" evidence="1">
    <location>
        <begin position="11"/>
        <end position="74"/>
    </location>
</feature>
<dbReference type="PANTHER" id="PTHR30388">
    <property type="entry name" value="ALDEHYDE OXIDOREDUCTASE MOLYBDENUM COFACTOR ASSEMBLY PROTEIN"/>
    <property type="match status" value="1"/>
</dbReference>
<accession>A0ABS5XXW1</accession>
<gene>
    <name evidence="3" type="ORF">J0P97_15140</name>
</gene>
<keyword evidence="4" id="KW-1185">Reference proteome</keyword>